<evidence type="ECO:0000313" key="7">
    <source>
        <dbReference type="EMBL" id="KAB2619595.1"/>
    </source>
</evidence>
<dbReference type="GO" id="GO:0045271">
    <property type="term" value="C:respiratory chain complex I"/>
    <property type="evidence" value="ECO:0007669"/>
    <property type="project" value="UniProtKB-ARBA"/>
</dbReference>
<dbReference type="SUPFAM" id="SSF53613">
    <property type="entry name" value="Ribokinase-like"/>
    <property type="match status" value="1"/>
</dbReference>
<dbReference type="CDD" id="cd04645">
    <property type="entry name" value="LbH_gamma_CA_like"/>
    <property type="match status" value="1"/>
</dbReference>
<protein>
    <submittedName>
        <fullName evidence="7">Adenosine kinase-like</fullName>
    </submittedName>
</protein>
<dbReference type="GO" id="GO:0031966">
    <property type="term" value="C:mitochondrial membrane"/>
    <property type="evidence" value="ECO:0007669"/>
    <property type="project" value="UniProtKB-SubCell"/>
</dbReference>
<dbReference type="InterPro" id="IPR011611">
    <property type="entry name" value="PfkB_dom"/>
</dbReference>
<comment type="similarity">
    <text evidence="1">Belongs to the carbohydrate kinase PfkB family.</text>
</comment>
<evidence type="ECO:0000256" key="4">
    <source>
        <dbReference type="ARBA" id="ARBA00023595"/>
    </source>
</evidence>
<dbReference type="FunFam" id="2.160.10.10:FF:000012">
    <property type="entry name" value="Carnitine operon protein CaiE"/>
    <property type="match status" value="1"/>
</dbReference>
<evidence type="ECO:0000256" key="5">
    <source>
        <dbReference type="ARBA" id="ARBA00034694"/>
    </source>
</evidence>
<reference evidence="8" key="2">
    <citation type="submission" date="2019-10" db="EMBL/GenBank/DDBJ databases">
        <title>A de novo genome assembly of a pear dwarfing rootstock.</title>
        <authorList>
            <person name="Wang F."/>
            <person name="Wang J."/>
            <person name="Li S."/>
            <person name="Zhang Y."/>
            <person name="Fang M."/>
            <person name="Ma L."/>
            <person name="Zhao Y."/>
            <person name="Jiang S."/>
        </authorList>
    </citation>
    <scope>NUCLEOTIDE SEQUENCE [LARGE SCALE GENOMIC DNA]</scope>
</reference>
<accession>A0A5N5GVG0</accession>
<comment type="caution">
    <text evidence="7">The sequence shown here is derived from an EMBL/GenBank/DDBJ whole genome shotgun (WGS) entry which is preliminary data.</text>
</comment>
<dbReference type="PANTHER" id="PTHR43320:SF1">
    <property type="entry name" value="OS01G0105900 PROTEIN"/>
    <property type="match status" value="1"/>
</dbReference>
<gene>
    <name evidence="7" type="ORF">D8674_015464</name>
</gene>
<evidence type="ECO:0000259" key="6">
    <source>
        <dbReference type="Pfam" id="PF00294"/>
    </source>
</evidence>
<dbReference type="GO" id="GO:0009853">
    <property type="term" value="P:photorespiration"/>
    <property type="evidence" value="ECO:0007669"/>
    <property type="project" value="UniProtKB-ARBA"/>
</dbReference>
<dbReference type="OrthoDB" id="415590at2759"/>
<comment type="subcellular location">
    <subcellularLocation>
        <location evidence="5">Mitochondrion membrane</location>
        <topology evidence="5">Peripheral membrane protein</topology>
        <orientation evidence="5">Matrix side</orientation>
    </subcellularLocation>
</comment>
<dbReference type="InterPro" id="IPR047324">
    <property type="entry name" value="LbH_gamma_CA-like"/>
</dbReference>
<reference evidence="7 8" key="3">
    <citation type="submission" date="2019-11" db="EMBL/GenBank/DDBJ databases">
        <title>A de novo genome assembly of a pear dwarfing rootstock.</title>
        <authorList>
            <person name="Wang F."/>
            <person name="Wang J."/>
            <person name="Li S."/>
            <person name="Zhang Y."/>
            <person name="Fang M."/>
            <person name="Ma L."/>
            <person name="Zhao Y."/>
            <person name="Jiang S."/>
        </authorList>
    </citation>
    <scope>NUCLEOTIDE SEQUENCE [LARGE SCALE GENOMIC DNA]</scope>
    <source>
        <strain evidence="7">S2</strain>
        <tissue evidence="7">Leaf</tissue>
    </source>
</reference>
<evidence type="ECO:0000256" key="1">
    <source>
        <dbReference type="ARBA" id="ARBA00010688"/>
    </source>
</evidence>
<dbReference type="EMBL" id="SMOL01000401">
    <property type="protein sequence ID" value="KAB2619595.1"/>
    <property type="molecule type" value="Genomic_DNA"/>
</dbReference>
<keyword evidence="2" id="KW-0808">Transferase</keyword>
<dbReference type="Proteomes" id="UP000327157">
    <property type="component" value="Chromosome 15"/>
</dbReference>
<organism evidence="7 8">
    <name type="scientific">Pyrus ussuriensis x Pyrus communis</name>
    <dbReference type="NCBI Taxonomy" id="2448454"/>
    <lineage>
        <taxon>Eukaryota</taxon>
        <taxon>Viridiplantae</taxon>
        <taxon>Streptophyta</taxon>
        <taxon>Embryophyta</taxon>
        <taxon>Tracheophyta</taxon>
        <taxon>Spermatophyta</taxon>
        <taxon>Magnoliopsida</taxon>
        <taxon>eudicotyledons</taxon>
        <taxon>Gunneridae</taxon>
        <taxon>Pentapetalae</taxon>
        <taxon>rosids</taxon>
        <taxon>fabids</taxon>
        <taxon>Rosales</taxon>
        <taxon>Rosaceae</taxon>
        <taxon>Amygdaloideae</taxon>
        <taxon>Maleae</taxon>
        <taxon>Pyrus</taxon>
    </lineage>
</organism>
<comment type="similarity">
    <text evidence="4">Belongs to the gamma-class carbonic anhydrase family.</text>
</comment>
<feature type="domain" description="Carbohydrate kinase PfkB" evidence="6">
    <location>
        <begin position="450"/>
        <end position="714"/>
    </location>
</feature>
<dbReference type="PANTHER" id="PTHR43320">
    <property type="entry name" value="SUGAR KINASE"/>
    <property type="match status" value="1"/>
</dbReference>
<dbReference type="InterPro" id="IPR029056">
    <property type="entry name" value="Ribokinase-like"/>
</dbReference>
<dbReference type="InterPro" id="IPR052700">
    <property type="entry name" value="Carb_kinase_PfkB-like"/>
</dbReference>
<evidence type="ECO:0000256" key="2">
    <source>
        <dbReference type="ARBA" id="ARBA00022679"/>
    </source>
</evidence>
<dbReference type="Gene3D" id="2.160.10.10">
    <property type="entry name" value="Hexapeptide repeat proteins"/>
    <property type="match status" value="1"/>
</dbReference>
<dbReference type="InterPro" id="IPR011004">
    <property type="entry name" value="Trimer_LpxA-like_sf"/>
</dbReference>
<name>A0A5N5GVG0_9ROSA</name>
<dbReference type="AlphaFoldDB" id="A0A5N5GVG0"/>
<reference evidence="7 8" key="1">
    <citation type="submission" date="2019-09" db="EMBL/GenBank/DDBJ databases">
        <authorList>
            <person name="Ou C."/>
        </authorList>
    </citation>
    <scope>NUCLEOTIDE SEQUENCE [LARGE SCALE GENOMIC DNA]</scope>
    <source>
        <strain evidence="7">S2</strain>
        <tissue evidence="7">Leaf</tissue>
    </source>
</reference>
<dbReference type="SUPFAM" id="SSF51161">
    <property type="entry name" value="Trimeric LpxA-like enzymes"/>
    <property type="match status" value="1"/>
</dbReference>
<dbReference type="CDD" id="cd01168">
    <property type="entry name" value="adenosine_kinase"/>
    <property type="match status" value="1"/>
</dbReference>
<dbReference type="GO" id="GO:0016301">
    <property type="term" value="F:kinase activity"/>
    <property type="evidence" value="ECO:0007669"/>
    <property type="project" value="UniProtKB-KW"/>
</dbReference>
<proteinExistence type="inferred from homology"/>
<sequence length="740" mass="80529">MGTLGRAIYTVGFWIRETGQAIDRLGSSLQGGYYFKEQLSRHRTLMNVFDKAPVVDKDVFVAPSASIIGDVQVGRGSSIWYGCVLRGDVNNIVVGSGTNIQDNSLVHVAKSNLSGKVLPTIIGDNVTVGHSAVIHGCTVEDEAFVGMGATLLDGVVIEKHAMVAAGSLVRQNTKIPSGEVWAGNPAKFLRKLTDEEIAFISQSATNYTNLAQVHAAENVKSFDEIEFEKALRKKFAHKDEEYDSMLGVVREIPPELILPDNIWGSKKYFLLSTNTWKRQETSYASRSVVDGMVIVDVSMCWAAEALIPAYWPMHSIRHGKIKLYDKIHDVVFCMNGARARFEPLYLHKLCVYKYTTQHKPKRADTRGARKMGAEAFTATGNSTAREAPLVLGLQASALVDHVARVDWSLLDQLPGERGGSIPVAIEELEHILSEVKTHVISYPDDSLPMKTIAGGSVANTIRGLSAGFGVSCGIIGACGDDEQGQLFISNMSSHAVNLSRLRMKKGPTAQCVCLVDALGNRTMRPCLFSAVKLESQADDLTRADFKGSKWLLLRYGIINLEVIQAAISIAKQEGLFVSLDLASFEMVRNFRSPLLQLLESGDIDLCFANEDEATELLRGSEGEQKADPEVALEFLAKHCRWAVVTLGSNGCIAKHGKEIVRVPAIGKSNAVDATGAGDLFASGFLYGLVKGLSLEECCKVGSCSGGSVIRSLGGEVTPENWQWMYKQMQTKGLTLPHITK</sequence>
<evidence type="ECO:0000313" key="8">
    <source>
        <dbReference type="Proteomes" id="UP000327157"/>
    </source>
</evidence>
<keyword evidence="3 7" id="KW-0418">Kinase</keyword>
<dbReference type="Gene3D" id="3.40.1190.20">
    <property type="match status" value="1"/>
</dbReference>
<dbReference type="InterPro" id="IPR001451">
    <property type="entry name" value="Hexapep"/>
</dbReference>
<dbReference type="Pfam" id="PF00294">
    <property type="entry name" value="PfkB"/>
    <property type="match status" value="1"/>
</dbReference>
<dbReference type="Pfam" id="PF14602">
    <property type="entry name" value="Hexapep_2"/>
    <property type="match status" value="1"/>
</dbReference>
<keyword evidence="8" id="KW-1185">Reference proteome</keyword>
<evidence type="ECO:0000256" key="3">
    <source>
        <dbReference type="ARBA" id="ARBA00022777"/>
    </source>
</evidence>